<organism evidence="2 3">
    <name type="scientific">SAR92 clade bacterium</name>
    <dbReference type="NCBI Taxonomy" id="2315479"/>
    <lineage>
        <taxon>Bacteria</taxon>
        <taxon>Pseudomonadati</taxon>
        <taxon>Pseudomonadota</taxon>
        <taxon>Gammaproteobacteria</taxon>
        <taxon>Cellvibrionales</taxon>
        <taxon>Porticoccaceae</taxon>
        <taxon>SAR92 clade</taxon>
    </lineage>
</organism>
<keyword evidence="1" id="KW-1133">Transmembrane helix</keyword>
<keyword evidence="1" id="KW-0812">Transmembrane</keyword>
<keyword evidence="1" id="KW-0472">Membrane</keyword>
<feature type="transmembrane region" description="Helical" evidence="1">
    <location>
        <begin position="12"/>
        <end position="33"/>
    </location>
</feature>
<dbReference type="EMBL" id="SHBO01000076">
    <property type="protein sequence ID" value="RZO02533.1"/>
    <property type="molecule type" value="Genomic_DNA"/>
</dbReference>
<accession>A0A520LJJ3</accession>
<dbReference type="Proteomes" id="UP000318148">
    <property type="component" value="Unassembled WGS sequence"/>
</dbReference>
<evidence type="ECO:0000313" key="3">
    <source>
        <dbReference type="Proteomes" id="UP000318148"/>
    </source>
</evidence>
<sequence length="201" mass="22479">MEAEKIKNRGSLIQIWLMFLIIGGVLASGFLLIPDTEEDRQKIMSLLGTTNTGEIVSPTVDFSSLFTVTPSESPKWKIIVVDPGKCEVTCVDMTYSMRQVHMLLGKSTRRVERFLLTDLSVISDTTLEAIKSVNPFLNITGLDSSELKQIIGTSTAGWDMLSPRYFVLTPDFKATLFYTADHDPNGLLDDVKHLLKYSPMR</sequence>
<name>A0A520LJJ3_9GAMM</name>
<proteinExistence type="predicted"/>
<gene>
    <name evidence="2" type="ORF">EVB02_04515</name>
</gene>
<protein>
    <submittedName>
        <fullName evidence="2">Uncharacterized protein</fullName>
    </submittedName>
</protein>
<comment type="caution">
    <text evidence="2">The sequence shown here is derived from an EMBL/GenBank/DDBJ whole genome shotgun (WGS) entry which is preliminary data.</text>
</comment>
<evidence type="ECO:0000313" key="2">
    <source>
        <dbReference type="EMBL" id="RZO02533.1"/>
    </source>
</evidence>
<evidence type="ECO:0000256" key="1">
    <source>
        <dbReference type="SAM" id="Phobius"/>
    </source>
</evidence>
<dbReference type="AlphaFoldDB" id="A0A520LJJ3"/>
<reference evidence="2 3" key="1">
    <citation type="submission" date="2019-02" db="EMBL/GenBank/DDBJ databases">
        <title>Prokaryotic population dynamics and viral predation in marine succession experiment using metagenomics: the confinement effect.</title>
        <authorList>
            <person name="Haro-Moreno J.M."/>
            <person name="Rodriguez-Valera F."/>
            <person name="Lopez-Perez M."/>
        </authorList>
    </citation>
    <scope>NUCLEOTIDE SEQUENCE [LARGE SCALE GENOMIC DNA]</scope>
    <source>
        <strain evidence="2">MED-G169</strain>
    </source>
</reference>